<dbReference type="RefSeq" id="WP_185769265.1">
    <property type="nucleotide sequence ID" value="NZ_CP046883.1"/>
</dbReference>
<protein>
    <submittedName>
        <fullName evidence="1">Uncharacterized protein</fullName>
    </submittedName>
</protein>
<dbReference type="KEGG" id="cans:GP473_02585"/>
<dbReference type="AlphaFoldDB" id="A0A7G7YMI9"/>
<proteinExistence type="predicted"/>
<gene>
    <name evidence="1" type="ORF">GP473_02585</name>
</gene>
<evidence type="ECO:0000313" key="1">
    <source>
        <dbReference type="EMBL" id="QNH95709.1"/>
    </source>
</evidence>
<evidence type="ECO:0000313" key="2">
    <source>
        <dbReference type="Proteomes" id="UP000515275"/>
    </source>
</evidence>
<sequence length="54" mass="6005">MDRQGPPNCLPILLEELDVIGEPLSVKKRAVAEWLKENEPIGLLPSQLKRSGLL</sequence>
<organism evidence="1 2">
    <name type="scientific">Corynebacterium anserum</name>
    <dbReference type="NCBI Taxonomy" id="2684406"/>
    <lineage>
        <taxon>Bacteria</taxon>
        <taxon>Bacillati</taxon>
        <taxon>Actinomycetota</taxon>
        <taxon>Actinomycetes</taxon>
        <taxon>Mycobacteriales</taxon>
        <taxon>Corynebacteriaceae</taxon>
        <taxon>Corynebacterium</taxon>
    </lineage>
</organism>
<reference evidence="1 2" key="1">
    <citation type="submission" date="2019-12" db="EMBL/GenBank/DDBJ databases">
        <title>Corynebacterium sp. nov., isolated from feces of the Anser Albifrons in China.</title>
        <authorList>
            <person name="Liu Q."/>
        </authorList>
    </citation>
    <scope>NUCLEOTIDE SEQUENCE [LARGE SCALE GENOMIC DNA]</scope>
    <source>
        <strain evidence="1 2">23H37-10</strain>
    </source>
</reference>
<name>A0A7G7YMI9_9CORY</name>
<dbReference type="EMBL" id="CP046883">
    <property type="protein sequence ID" value="QNH95709.1"/>
    <property type="molecule type" value="Genomic_DNA"/>
</dbReference>
<dbReference type="Proteomes" id="UP000515275">
    <property type="component" value="Chromosome"/>
</dbReference>
<accession>A0A7G7YMI9</accession>
<keyword evidence="2" id="KW-1185">Reference proteome</keyword>